<feature type="domain" description="N-acetyltransferase" evidence="1">
    <location>
        <begin position="138"/>
        <end position="280"/>
    </location>
</feature>
<dbReference type="Gene3D" id="3.40.630.30">
    <property type="match status" value="1"/>
</dbReference>
<dbReference type="InterPro" id="IPR000182">
    <property type="entry name" value="GNAT_dom"/>
</dbReference>
<dbReference type="InterPro" id="IPR016181">
    <property type="entry name" value="Acyl_CoA_acyltransferase"/>
</dbReference>
<dbReference type="EMBL" id="CP041372">
    <property type="protein sequence ID" value="QKS70699.1"/>
    <property type="molecule type" value="Genomic_DNA"/>
</dbReference>
<dbReference type="RefSeq" id="WP_176008735.1">
    <property type="nucleotide sequence ID" value="NZ_CP041372.2"/>
</dbReference>
<dbReference type="Proteomes" id="UP000318138">
    <property type="component" value="Chromosome"/>
</dbReference>
<evidence type="ECO:0000313" key="3">
    <source>
        <dbReference type="Proteomes" id="UP000318138"/>
    </source>
</evidence>
<sequence length="280" mass="32020">MQFKEYSHAKDVLARVGPMLEKREVQHNLPLGVLRQLERERDPDCFLAVGERDGEPVSVMIQTPPRKLIICGKQDAMKETAEWMYQVKPDLNGVIGCSDSAEAFTRAWTEISGAASEPVRRQVIFRLDKVKEFDRPQGKLTYANEDDFELVMSWTEEFALGSMRASDLERLEETVMQEIKHNQVFLWRDQYCTPVSMAKRARELTNGIVVNYVYTPEEYERQGFATACVGALSERLLKEGYRFCSVNTNDDHEASQSVYKKLGYEPVGSAIEFSYTTSVT</sequence>
<keyword evidence="3" id="KW-1185">Reference proteome</keyword>
<dbReference type="AlphaFoldDB" id="A0A859FBQ6"/>
<dbReference type="Pfam" id="PF08445">
    <property type="entry name" value="FR47"/>
    <property type="match status" value="1"/>
</dbReference>
<keyword evidence="2" id="KW-0808">Transferase</keyword>
<dbReference type="InterPro" id="IPR013653">
    <property type="entry name" value="GCN5-like_dom"/>
</dbReference>
<proteinExistence type="predicted"/>
<organism evidence="2 3">
    <name type="scientific">Paenalkalicoccus suaedae</name>
    <dbReference type="NCBI Taxonomy" id="2592382"/>
    <lineage>
        <taxon>Bacteria</taxon>
        <taxon>Bacillati</taxon>
        <taxon>Bacillota</taxon>
        <taxon>Bacilli</taxon>
        <taxon>Bacillales</taxon>
        <taxon>Bacillaceae</taxon>
        <taxon>Paenalkalicoccus</taxon>
    </lineage>
</organism>
<protein>
    <submittedName>
        <fullName evidence="2">GNAT family N-acetyltransferase</fullName>
    </submittedName>
</protein>
<dbReference type="PROSITE" id="PS51186">
    <property type="entry name" value="GNAT"/>
    <property type="match status" value="1"/>
</dbReference>
<gene>
    <name evidence="2" type="ORF">FLK61_28590</name>
</gene>
<evidence type="ECO:0000313" key="2">
    <source>
        <dbReference type="EMBL" id="QKS70699.1"/>
    </source>
</evidence>
<dbReference type="KEGG" id="psua:FLK61_28590"/>
<dbReference type="GO" id="GO:0016747">
    <property type="term" value="F:acyltransferase activity, transferring groups other than amino-acyl groups"/>
    <property type="evidence" value="ECO:0007669"/>
    <property type="project" value="InterPro"/>
</dbReference>
<name>A0A859FBQ6_9BACI</name>
<reference evidence="3" key="1">
    <citation type="submission" date="2019-07" db="EMBL/GenBank/DDBJ databases">
        <title>Bacillus alkalisoli sp. nov. isolated from saline soil.</title>
        <authorList>
            <person name="Sun J.-Q."/>
            <person name="Xu L."/>
        </authorList>
    </citation>
    <scope>NUCLEOTIDE SEQUENCE [LARGE SCALE GENOMIC DNA]</scope>
    <source>
        <strain evidence="3">M4U3P1</strain>
    </source>
</reference>
<evidence type="ECO:0000259" key="1">
    <source>
        <dbReference type="PROSITE" id="PS51186"/>
    </source>
</evidence>
<dbReference type="SUPFAM" id="SSF55729">
    <property type="entry name" value="Acyl-CoA N-acyltransferases (Nat)"/>
    <property type="match status" value="1"/>
</dbReference>
<accession>A0A859FBQ6</accession>